<feature type="non-terminal residue" evidence="1">
    <location>
        <position position="1"/>
    </location>
</feature>
<evidence type="ECO:0000313" key="1">
    <source>
        <dbReference type="EMBL" id="CAG8773407.1"/>
    </source>
</evidence>
<evidence type="ECO:0000313" key="2">
    <source>
        <dbReference type="Proteomes" id="UP000789570"/>
    </source>
</evidence>
<dbReference type="Proteomes" id="UP000789570">
    <property type="component" value="Unassembled WGS sequence"/>
</dbReference>
<reference evidence="1" key="1">
    <citation type="submission" date="2021-06" db="EMBL/GenBank/DDBJ databases">
        <authorList>
            <person name="Kallberg Y."/>
            <person name="Tangrot J."/>
            <person name="Rosling A."/>
        </authorList>
    </citation>
    <scope>NUCLEOTIDE SEQUENCE</scope>
    <source>
        <strain evidence="1">UK204</strain>
    </source>
</reference>
<comment type="caution">
    <text evidence="1">The sequence shown here is derived from an EMBL/GenBank/DDBJ whole genome shotgun (WGS) entry which is preliminary data.</text>
</comment>
<dbReference type="EMBL" id="CAJVPQ010028633">
    <property type="protein sequence ID" value="CAG8773407.1"/>
    <property type="molecule type" value="Genomic_DNA"/>
</dbReference>
<dbReference type="AlphaFoldDB" id="A0A9N9JB98"/>
<organism evidence="1 2">
    <name type="scientific">Funneliformis caledonium</name>
    <dbReference type="NCBI Taxonomy" id="1117310"/>
    <lineage>
        <taxon>Eukaryota</taxon>
        <taxon>Fungi</taxon>
        <taxon>Fungi incertae sedis</taxon>
        <taxon>Mucoromycota</taxon>
        <taxon>Glomeromycotina</taxon>
        <taxon>Glomeromycetes</taxon>
        <taxon>Glomerales</taxon>
        <taxon>Glomeraceae</taxon>
        <taxon>Funneliformis</taxon>
    </lineage>
</organism>
<keyword evidence="2" id="KW-1185">Reference proteome</keyword>
<sequence>DDDFKKVCKDIVFKKPVDGIIYKINSTQVADFVLPEECIKKFGDYLRTTVEIFSIVWANDGATYFLIAKIFHKDDKVQANS</sequence>
<accession>A0A9N9JB98</accession>
<name>A0A9N9JB98_9GLOM</name>
<proteinExistence type="predicted"/>
<gene>
    <name evidence="1" type="ORF">FCALED_LOCUS17680</name>
</gene>
<protein>
    <submittedName>
        <fullName evidence="1">14637_t:CDS:1</fullName>
    </submittedName>
</protein>
<feature type="non-terminal residue" evidence="1">
    <location>
        <position position="81"/>
    </location>
</feature>